<evidence type="ECO:0000313" key="2">
    <source>
        <dbReference type="EnsemblPlants" id="ONIVA04G22190.1"/>
    </source>
</evidence>
<organism evidence="2">
    <name type="scientific">Oryza nivara</name>
    <name type="common">Indian wild rice</name>
    <name type="synonym">Oryza sativa f. spontanea</name>
    <dbReference type="NCBI Taxonomy" id="4536"/>
    <lineage>
        <taxon>Eukaryota</taxon>
        <taxon>Viridiplantae</taxon>
        <taxon>Streptophyta</taxon>
        <taxon>Embryophyta</taxon>
        <taxon>Tracheophyta</taxon>
        <taxon>Spermatophyta</taxon>
        <taxon>Magnoliopsida</taxon>
        <taxon>Liliopsida</taxon>
        <taxon>Poales</taxon>
        <taxon>Poaceae</taxon>
        <taxon>BOP clade</taxon>
        <taxon>Oryzoideae</taxon>
        <taxon>Oryzeae</taxon>
        <taxon>Oryzinae</taxon>
        <taxon>Oryza</taxon>
    </lineage>
</organism>
<dbReference type="Proteomes" id="UP000006591">
    <property type="component" value="Chromosome 4"/>
</dbReference>
<evidence type="ECO:0000313" key="3">
    <source>
        <dbReference type="Proteomes" id="UP000006591"/>
    </source>
</evidence>
<feature type="compositionally biased region" description="Basic and acidic residues" evidence="1">
    <location>
        <begin position="12"/>
        <end position="22"/>
    </location>
</feature>
<dbReference type="AlphaFoldDB" id="A0A0E0H554"/>
<name>A0A0E0H554_ORYNI</name>
<keyword evidence="3" id="KW-1185">Reference proteome</keyword>
<sequence>MVARSRALPADPDVHVSSDAKRTASAARVAAVEAADDEHEVDSERREGCEGNEEDHRHCRSIIGEGDEESRLFRCRSIASVADSSPPPPLAALSLSCRSASVPSRPGRAALWEDAEEAIPVPVVVTKLLSPSSSSSPSPLNASLDCVARLKSGERRVPQPRDALHHRESVQMEKRTFVGEGTTRDALNMPLPSRR</sequence>
<protein>
    <submittedName>
        <fullName evidence="2">Uncharacterized protein</fullName>
    </submittedName>
</protein>
<feature type="compositionally biased region" description="Basic and acidic residues" evidence="1">
    <location>
        <begin position="42"/>
        <end position="57"/>
    </location>
</feature>
<reference evidence="2" key="2">
    <citation type="submission" date="2018-04" db="EMBL/GenBank/DDBJ databases">
        <title>OnivRS2 (Oryza nivara Reference Sequence Version 2).</title>
        <authorList>
            <person name="Zhang J."/>
            <person name="Kudrna D."/>
            <person name="Lee S."/>
            <person name="Talag J."/>
            <person name="Rajasekar S."/>
            <person name="Welchert J."/>
            <person name="Hsing Y.-I."/>
            <person name="Wing R.A."/>
        </authorList>
    </citation>
    <scope>NUCLEOTIDE SEQUENCE [LARGE SCALE GENOMIC DNA]</scope>
    <source>
        <strain evidence="2">SL10</strain>
    </source>
</reference>
<accession>A0A0E0H554</accession>
<feature type="compositionally biased region" description="Basic and acidic residues" evidence="1">
    <location>
        <begin position="153"/>
        <end position="177"/>
    </location>
</feature>
<feature type="compositionally biased region" description="Low complexity" evidence="1">
    <location>
        <begin position="24"/>
        <end position="33"/>
    </location>
</feature>
<proteinExistence type="predicted"/>
<dbReference type="HOGENOM" id="CLU_120696_0_0_1"/>
<dbReference type="OMA" id="NEEDHRH"/>
<feature type="region of interest" description="Disordered" evidence="1">
    <location>
        <begin position="153"/>
        <end position="195"/>
    </location>
</feature>
<evidence type="ECO:0000256" key="1">
    <source>
        <dbReference type="SAM" id="MobiDB-lite"/>
    </source>
</evidence>
<reference evidence="2" key="1">
    <citation type="submission" date="2015-04" db="UniProtKB">
        <authorList>
            <consortium name="EnsemblPlants"/>
        </authorList>
    </citation>
    <scope>IDENTIFICATION</scope>
    <source>
        <strain evidence="2">SL10</strain>
    </source>
</reference>
<feature type="region of interest" description="Disordered" evidence="1">
    <location>
        <begin position="1"/>
        <end position="62"/>
    </location>
</feature>
<dbReference type="Gramene" id="ONIVA04G22190.1">
    <property type="protein sequence ID" value="ONIVA04G22190.1"/>
    <property type="gene ID" value="ONIVA04G22190"/>
</dbReference>
<dbReference type="EnsemblPlants" id="ONIVA04G22190.1">
    <property type="protein sequence ID" value="ONIVA04G22190.1"/>
    <property type="gene ID" value="ONIVA04G22190"/>
</dbReference>